<proteinExistence type="predicted"/>
<dbReference type="AlphaFoldDB" id="A0A3B1DLA3"/>
<evidence type="ECO:0008006" key="2">
    <source>
        <dbReference type="Google" id="ProtNLM"/>
    </source>
</evidence>
<reference evidence="1" key="1">
    <citation type="submission" date="2018-06" db="EMBL/GenBank/DDBJ databases">
        <authorList>
            <person name="Zhirakovskaya E."/>
        </authorList>
    </citation>
    <scope>NUCLEOTIDE SEQUENCE</scope>
</reference>
<gene>
    <name evidence="1" type="ORF">MNBD_UNCLBAC01-1302</name>
</gene>
<sequence>MPKKILKLMLTLTLSFIFIQPLYAASTKFIRLKDGSVLKGKVIEMSGGTYKIETPHLGIITLPENEIISISESNSAAQGDTSEKANIKKQVQQIKGDVLSNPAIMKEITNMTQNPEIMQLLSDPNLINDVMSYDPEKIESNPKIQQLMNNPDMQKLMNQLSGQLSQ</sequence>
<accession>A0A3B1DLA3</accession>
<name>A0A3B1DLA3_9ZZZZ</name>
<protein>
    <recommendedName>
        <fullName evidence="2">STI1 domain-containing protein</fullName>
    </recommendedName>
</protein>
<evidence type="ECO:0000313" key="1">
    <source>
        <dbReference type="EMBL" id="VAX36798.1"/>
    </source>
</evidence>
<organism evidence="1">
    <name type="scientific">hydrothermal vent metagenome</name>
    <dbReference type="NCBI Taxonomy" id="652676"/>
    <lineage>
        <taxon>unclassified sequences</taxon>
        <taxon>metagenomes</taxon>
        <taxon>ecological metagenomes</taxon>
    </lineage>
</organism>
<dbReference type="EMBL" id="UOGJ01000110">
    <property type="protein sequence ID" value="VAX36798.1"/>
    <property type="molecule type" value="Genomic_DNA"/>
</dbReference>